<dbReference type="PANTHER" id="PTHR35334">
    <property type="entry name" value="SERINE TRANSPORTER"/>
    <property type="match status" value="1"/>
</dbReference>
<evidence type="ECO:0000259" key="9">
    <source>
        <dbReference type="Pfam" id="PF01490"/>
    </source>
</evidence>
<reference evidence="11" key="1">
    <citation type="journal article" date="2019" name="Int. J. Syst. Evol. Microbiol.">
        <title>The Global Catalogue of Microorganisms (GCM) 10K type strain sequencing project: providing services to taxonomists for standard genome sequencing and annotation.</title>
        <authorList>
            <consortium name="The Broad Institute Genomics Platform"/>
            <consortium name="The Broad Institute Genome Sequencing Center for Infectious Disease"/>
            <person name="Wu L."/>
            <person name="Ma J."/>
        </authorList>
    </citation>
    <scope>NUCLEOTIDE SEQUENCE [LARGE SCALE GENOMIC DNA]</scope>
    <source>
        <strain evidence="11">CECT 7398</strain>
    </source>
</reference>
<accession>A0ABT8BTB7</accession>
<feature type="transmembrane region" description="Helical" evidence="8">
    <location>
        <begin position="203"/>
        <end position="221"/>
    </location>
</feature>
<feature type="transmembrane region" description="Helical" evidence="8">
    <location>
        <begin position="398"/>
        <end position="419"/>
    </location>
</feature>
<feature type="transmembrane region" description="Helical" evidence="8">
    <location>
        <begin position="338"/>
        <end position="362"/>
    </location>
</feature>
<protein>
    <submittedName>
        <fullName evidence="10">Septum formation protein</fullName>
    </submittedName>
</protein>
<name>A0ABT8BTB7_9VIBR</name>
<keyword evidence="5 8" id="KW-0812">Transmembrane</keyword>
<dbReference type="RefSeq" id="WP_076589389.1">
    <property type="nucleotide sequence ID" value="NZ_JABEYA020000001.1"/>
</dbReference>
<evidence type="ECO:0000313" key="10">
    <source>
        <dbReference type="EMBL" id="MDN3610218.1"/>
    </source>
</evidence>
<evidence type="ECO:0000256" key="4">
    <source>
        <dbReference type="ARBA" id="ARBA00022519"/>
    </source>
</evidence>
<dbReference type="Pfam" id="PF01490">
    <property type="entry name" value="Aa_trans"/>
    <property type="match status" value="1"/>
</dbReference>
<evidence type="ECO:0000256" key="3">
    <source>
        <dbReference type="ARBA" id="ARBA00022475"/>
    </source>
</evidence>
<feature type="transmembrane region" description="Helical" evidence="8">
    <location>
        <begin position="48"/>
        <end position="66"/>
    </location>
</feature>
<keyword evidence="11" id="KW-1185">Reference proteome</keyword>
<evidence type="ECO:0000256" key="7">
    <source>
        <dbReference type="ARBA" id="ARBA00023136"/>
    </source>
</evidence>
<comment type="subcellular location">
    <subcellularLocation>
        <location evidence="1">Cell inner membrane</location>
        <topology evidence="1">Multi-pass membrane protein</topology>
    </subcellularLocation>
</comment>
<feature type="transmembrane region" description="Helical" evidence="8">
    <location>
        <begin position="139"/>
        <end position="156"/>
    </location>
</feature>
<evidence type="ECO:0000256" key="5">
    <source>
        <dbReference type="ARBA" id="ARBA00022692"/>
    </source>
</evidence>
<keyword evidence="7 8" id="KW-0472">Membrane</keyword>
<dbReference type="InterPro" id="IPR013057">
    <property type="entry name" value="AA_transpt_TM"/>
</dbReference>
<feature type="transmembrane region" description="Helical" evidence="8">
    <location>
        <begin position="242"/>
        <end position="266"/>
    </location>
</feature>
<keyword evidence="2" id="KW-0813">Transport</keyword>
<keyword evidence="6 8" id="KW-1133">Transmembrane helix</keyword>
<dbReference type="InterPro" id="IPR018227">
    <property type="entry name" value="Amino_acid_transport_2"/>
</dbReference>
<proteinExistence type="predicted"/>
<evidence type="ECO:0000256" key="2">
    <source>
        <dbReference type="ARBA" id="ARBA00022448"/>
    </source>
</evidence>
<feature type="transmembrane region" description="Helical" evidence="8">
    <location>
        <begin position="99"/>
        <end position="119"/>
    </location>
</feature>
<keyword evidence="4" id="KW-0997">Cell inner membrane</keyword>
<feature type="transmembrane region" description="Helical" evidence="8">
    <location>
        <begin position="163"/>
        <end position="183"/>
    </location>
</feature>
<dbReference type="Gene3D" id="1.20.1740.10">
    <property type="entry name" value="Amino acid/polyamine transporter I"/>
    <property type="match status" value="1"/>
</dbReference>
<evidence type="ECO:0000256" key="8">
    <source>
        <dbReference type="SAM" id="Phobius"/>
    </source>
</evidence>
<evidence type="ECO:0000256" key="1">
    <source>
        <dbReference type="ARBA" id="ARBA00004429"/>
    </source>
</evidence>
<keyword evidence="3" id="KW-1003">Cell membrane</keyword>
<comment type="caution">
    <text evidence="10">The sequence shown here is derived from an EMBL/GenBank/DDBJ whole genome shotgun (WGS) entry which is preliminary data.</text>
</comment>
<feature type="transmembrane region" description="Helical" evidence="8">
    <location>
        <begin position="368"/>
        <end position="386"/>
    </location>
</feature>
<dbReference type="EMBL" id="JAUFQC010000001">
    <property type="protein sequence ID" value="MDN3610218.1"/>
    <property type="molecule type" value="Genomic_DNA"/>
</dbReference>
<feature type="transmembrane region" description="Helical" evidence="8">
    <location>
        <begin position="293"/>
        <end position="317"/>
    </location>
</feature>
<gene>
    <name evidence="10" type="ORF">QWZ16_10940</name>
</gene>
<organism evidence="10 11">
    <name type="scientific">Vibrio ostreicida</name>
    <dbReference type="NCBI Taxonomy" id="526588"/>
    <lineage>
        <taxon>Bacteria</taxon>
        <taxon>Pseudomonadati</taxon>
        <taxon>Pseudomonadota</taxon>
        <taxon>Gammaproteobacteria</taxon>
        <taxon>Vibrionales</taxon>
        <taxon>Vibrionaceae</taxon>
        <taxon>Vibrio</taxon>
    </lineage>
</organism>
<feature type="domain" description="Amino acid transporter transmembrane" evidence="9">
    <location>
        <begin position="26"/>
        <end position="417"/>
    </location>
</feature>
<evidence type="ECO:0000256" key="6">
    <source>
        <dbReference type="ARBA" id="ARBA00022989"/>
    </source>
</evidence>
<sequence length="431" mass="46675">MNTTKTAEIPAQSSSKLNYRDFTWCLSLFGTAVGAGVLFLPIKAGAGGFWPLVILALIAAPMTWFAHKSLARFVLSAKNPEADITDTVEEHFGIAGANLITFAYFFAIYPIVLIYGVGITNTVDSFLVNQVGMEPIPRWLLSGALIAAMTAGVVFGKELMLKVTSAMVYPLVVILLALSVYLIPSWNSSMIEVAPDWSTLPSVVWLSIPIIVFSFNHSPIISQFSKEQRRVYGDDAVKKTDAITGGASTMLMGFVMFFVFSVVLSLSPAELAMAKEQNISVLSYLANIHDSPLISFLGPLVAFAAITSSYFGHFLGAHEGLVSLIKPSSKTPNVPARFYNQFSLIFIVITTWVVAIFNPSILSMIETIGAPMIAAILFIMPVLAMIKVPAMAKYKTSVPVQIFTILCGLAAISSVVYAFPWQSLLSQLDAL</sequence>
<feature type="transmembrane region" description="Helical" evidence="8">
    <location>
        <begin position="21"/>
        <end position="42"/>
    </location>
</feature>
<dbReference type="PANTHER" id="PTHR35334:SF2">
    <property type="entry name" value="SERINE TRANSPORTER SDAC"/>
    <property type="match status" value="1"/>
</dbReference>
<dbReference type="Proteomes" id="UP001238540">
    <property type="component" value="Unassembled WGS sequence"/>
</dbReference>
<evidence type="ECO:0000313" key="11">
    <source>
        <dbReference type="Proteomes" id="UP001238540"/>
    </source>
</evidence>